<evidence type="ECO:0008006" key="12">
    <source>
        <dbReference type="Google" id="ProtNLM"/>
    </source>
</evidence>
<dbReference type="Pfam" id="PF03169">
    <property type="entry name" value="OPT"/>
    <property type="match status" value="2"/>
</dbReference>
<dbReference type="NCBIfam" id="TIGR00728">
    <property type="entry name" value="OPT_sfam"/>
    <property type="match status" value="1"/>
</dbReference>
<evidence type="ECO:0000256" key="6">
    <source>
        <dbReference type="ARBA" id="ARBA00022927"/>
    </source>
</evidence>
<dbReference type="InterPro" id="IPR004648">
    <property type="entry name" value="Oligpept_transpt"/>
</dbReference>
<proteinExistence type="inferred from homology"/>
<dbReference type="PANTHER" id="PTHR22601">
    <property type="entry name" value="ISP4 LIKE PROTEIN"/>
    <property type="match status" value="1"/>
</dbReference>
<dbReference type="AlphaFoldDB" id="A0AAW0B383"/>
<evidence type="ECO:0000256" key="3">
    <source>
        <dbReference type="ARBA" id="ARBA00022448"/>
    </source>
</evidence>
<evidence type="ECO:0000256" key="7">
    <source>
        <dbReference type="ARBA" id="ARBA00022989"/>
    </source>
</evidence>
<evidence type="ECO:0000256" key="5">
    <source>
        <dbReference type="ARBA" id="ARBA00022856"/>
    </source>
</evidence>
<sequence length="458" mass="52045">MPILSSNSYNNEFKKYDVARILNQAEMKFDSKAYEGYSPLYLSTTFALSYGLSFATITATLSHAFIYYRRQIWNQARRSLQEQPDVHARLMSRYPQVPDWWYYTIFVIFFGFGVISIELWPTQMPVWALLLALVIAFVYVIPVGIVQAITNQEIALNVITELIIGYVLPGRPITMMMFKTWGYIVRRSGLSVQTNANTTIVDGPSHDIHIRPEVGSLHEDPSAAYVLGTGTVIAGTTQLGVQVWMFNHIPSVYRSRSTATEIPFLNSMMCDENQPNGFTCPHTGVFGVSSVIWGMRLCVIGPRRMFSKGSTYYPLVYFFLIGAIAPWIPWLINKRYPNSFMKYVHPVLFAGTNLLPPATALNFVPWAITGFIFQYYIRRRHFSWWTKYNYVLSAALDSGTAVAVILIYFALQYPQNGHIGKDTIQKWWGNTVHLSGADARETPLKRLADGETFGASTW</sequence>
<dbReference type="GO" id="GO:0015031">
    <property type="term" value="P:protein transport"/>
    <property type="evidence" value="ECO:0007669"/>
    <property type="project" value="UniProtKB-KW"/>
</dbReference>
<dbReference type="Proteomes" id="UP001383192">
    <property type="component" value="Unassembled WGS sequence"/>
</dbReference>
<feature type="transmembrane region" description="Helical" evidence="9">
    <location>
        <begin position="126"/>
        <end position="146"/>
    </location>
</feature>
<accession>A0AAW0B383</accession>
<evidence type="ECO:0000256" key="1">
    <source>
        <dbReference type="ARBA" id="ARBA00004141"/>
    </source>
</evidence>
<evidence type="ECO:0000313" key="11">
    <source>
        <dbReference type="Proteomes" id="UP001383192"/>
    </source>
</evidence>
<feature type="transmembrane region" description="Helical" evidence="9">
    <location>
        <begin position="100"/>
        <end position="120"/>
    </location>
</feature>
<feature type="transmembrane region" description="Helical" evidence="9">
    <location>
        <begin position="358"/>
        <end position="377"/>
    </location>
</feature>
<dbReference type="GO" id="GO:0035673">
    <property type="term" value="F:oligopeptide transmembrane transporter activity"/>
    <property type="evidence" value="ECO:0007669"/>
    <property type="project" value="InterPro"/>
</dbReference>
<organism evidence="10 11">
    <name type="scientific">Paramarasmius palmivorus</name>
    <dbReference type="NCBI Taxonomy" id="297713"/>
    <lineage>
        <taxon>Eukaryota</taxon>
        <taxon>Fungi</taxon>
        <taxon>Dikarya</taxon>
        <taxon>Basidiomycota</taxon>
        <taxon>Agaricomycotina</taxon>
        <taxon>Agaricomycetes</taxon>
        <taxon>Agaricomycetidae</taxon>
        <taxon>Agaricales</taxon>
        <taxon>Marasmiineae</taxon>
        <taxon>Marasmiaceae</taxon>
        <taxon>Paramarasmius</taxon>
    </lineage>
</organism>
<feature type="transmembrane region" description="Helical" evidence="9">
    <location>
        <begin position="389"/>
        <end position="411"/>
    </location>
</feature>
<evidence type="ECO:0000313" key="10">
    <source>
        <dbReference type="EMBL" id="KAK7019737.1"/>
    </source>
</evidence>
<keyword evidence="4 9" id="KW-0812">Transmembrane</keyword>
<dbReference type="EMBL" id="JAYKXP010000201">
    <property type="protein sequence ID" value="KAK7019737.1"/>
    <property type="molecule type" value="Genomic_DNA"/>
</dbReference>
<keyword evidence="11" id="KW-1185">Reference proteome</keyword>
<evidence type="ECO:0000256" key="2">
    <source>
        <dbReference type="ARBA" id="ARBA00008807"/>
    </source>
</evidence>
<name>A0AAW0B383_9AGAR</name>
<dbReference type="InterPro" id="IPR004813">
    <property type="entry name" value="OPT"/>
</dbReference>
<comment type="caution">
    <text evidence="10">The sequence shown here is derived from an EMBL/GenBank/DDBJ whole genome shotgun (WGS) entry which is preliminary data.</text>
</comment>
<evidence type="ECO:0000256" key="4">
    <source>
        <dbReference type="ARBA" id="ARBA00022692"/>
    </source>
</evidence>
<feature type="transmembrane region" description="Helical" evidence="9">
    <location>
        <begin position="47"/>
        <end position="68"/>
    </location>
</feature>
<keyword evidence="5" id="KW-0571">Peptide transport</keyword>
<feature type="transmembrane region" description="Helical" evidence="9">
    <location>
        <begin position="312"/>
        <end position="332"/>
    </location>
</feature>
<keyword evidence="3" id="KW-0813">Transport</keyword>
<gene>
    <name evidence="10" type="ORF">VNI00_017977</name>
</gene>
<dbReference type="GO" id="GO:0016020">
    <property type="term" value="C:membrane"/>
    <property type="evidence" value="ECO:0007669"/>
    <property type="project" value="UniProtKB-SubCell"/>
</dbReference>
<keyword evidence="7 9" id="KW-1133">Transmembrane helix</keyword>
<comment type="similarity">
    <text evidence="2">Belongs to the oligopeptide OPT transporter family.</text>
</comment>
<protein>
    <recommendedName>
        <fullName evidence="12">Oligopeptide transporter</fullName>
    </recommendedName>
</protein>
<evidence type="ECO:0000256" key="9">
    <source>
        <dbReference type="SAM" id="Phobius"/>
    </source>
</evidence>
<keyword evidence="8 9" id="KW-0472">Membrane</keyword>
<keyword evidence="6" id="KW-0653">Protein transport</keyword>
<evidence type="ECO:0000256" key="8">
    <source>
        <dbReference type="ARBA" id="ARBA00023136"/>
    </source>
</evidence>
<comment type="subcellular location">
    <subcellularLocation>
        <location evidence="1">Membrane</location>
        <topology evidence="1">Multi-pass membrane protein</topology>
    </subcellularLocation>
</comment>
<reference evidence="10 11" key="1">
    <citation type="submission" date="2024-01" db="EMBL/GenBank/DDBJ databases">
        <title>A draft genome for a cacao thread blight-causing isolate of Paramarasmius palmivorus.</title>
        <authorList>
            <person name="Baruah I.K."/>
            <person name="Bukari Y."/>
            <person name="Amoako-Attah I."/>
            <person name="Meinhardt L.W."/>
            <person name="Bailey B.A."/>
            <person name="Cohen S.P."/>
        </authorList>
    </citation>
    <scope>NUCLEOTIDE SEQUENCE [LARGE SCALE GENOMIC DNA]</scope>
    <source>
        <strain evidence="10 11">GH-12</strain>
    </source>
</reference>